<protein>
    <submittedName>
        <fullName evidence="2">Urb2/Npa2 family protein</fullName>
    </submittedName>
</protein>
<dbReference type="GO" id="GO:0042254">
    <property type="term" value="P:ribosome biogenesis"/>
    <property type="evidence" value="ECO:0007669"/>
    <property type="project" value="TreeGrafter"/>
</dbReference>
<evidence type="ECO:0000313" key="3">
    <source>
        <dbReference type="Proteomes" id="UP000770015"/>
    </source>
</evidence>
<comment type="caution">
    <text evidence="2">The sequence shown here is derived from an EMBL/GenBank/DDBJ whole genome shotgun (WGS) entry which is preliminary data.</text>
</comment>
<dbReference type="Pfam" id="PF10441">
    <property type="entry name" value="Urb2"/>
    <property type="match status" value="1"/>
</dbReference>
<dbReference type="Proteomes" id="UP000770015">
    <property type="component" value="Unassembled WGS sequence"/>
</dbReference>
<dbReference type="InterPro" id="IPR018849">
    <property type="entry name" value="Urb2/Npa2_C"/>
</dbReference>
<dbReference type="GO" id="GO:0005730">
    <property type="term" value="C:nucleolus"/>
    <property type="evidence" value="ECO:0007669"/>
    <property type="project" value="TreeGrafter"/>
</dbReference>
<keyword evidence="3" id="KW-1185">Reference proteome</keyword>
<sequence length="1365" mass="149764">MDVSTAGGSLDSSSEETRRMLIKTIRYLDQTGVGNNGQSIQSIWRCLTEKTDDTYYAAEESALRWLLKSMKANNDMGEAVRRFPLTWRILDCTFQRIPLFSLAKSLADRKFILILQQTLKSLAKPSNTLAETHEGSLGKRKRASAGTSFELAALRSQEGCLATGDAVMGALQTLLRRLDKPSPTLNDRMGSEHIRALFSQPASDMASNLAPIFALCNASLTLDSDPFIVREGWINTMTSIWGLRLQGRADALEVATFLSRPAFSLLAKLAEDPCALEPAVRAAWTCQLEGFLHRNLMLPAKSAFLNRQDSEILEQCLDMSSSVAPSTLPIFFHLAITAPRLLSGSLSSKPEDEWTQLIFSLSAKGCRQIDAEYQTPILTALLEEAIRNESSIATVDLRTLCQQDAMSSTTTNWRLLSLAARCDADVFLLTSEGQELLNYLSERLLGPLTDTNSAYEFLASLVRGYEDARDVSTFIKRWYQYLCLADAQPASTNHQGSAWYAPTLREDGRLVAAIQKTMSSAQTLDLIGWLEEQPVQHSAATLVILDVISASVSTTFGADSVGLRLFHLSQKASPGGVPYGLVPLQWRVASRTVSWAEPAEVEEVWGSASSELSHLLQEGKINDANTFQAFELTSRLWEATYPDGSSESIISELLTSFSARLAADIKHTSSSEASWDPRKLQVARSNLQKSTEYDVALYIDHCLGVSSRLVPLLFRRPGKLPKFLKAILAVPGKKDTCGSLQLESSLDSVFTNENVLHEHDIASTVLDYAIDMLEQSSKSSPWTCTRGVAALKALAGIDTDLFSRQQRESLTIVLHNQHRSLKKPESTSASTWNLVLGLMVKLARRPNFYPDMQFNDLMDLATTVSLADSNNSNNSAILGLFQLIKELSQVTVQQMIDHYDEWGQKYFASAVDTATRGSVTAESPLAAAPLCALVEASSTSSHLRASTSPLQLREVEMRLLRSLESVLTSLHPHDLARPAAAMHLICHLEAAAGLSPGLVRDHMKISAGRLETVALDVIATGDSTGWRLFAFLMKNFPQDLTQGRPTSFIGFSDMSVGDDLAVCNISILALCVDSAVAQLDAPSRLGYLHDLIRKLDEDVQNNAQLVAIRRVVQSLGAHGLPTGSDHIDISTIYSDLVHTLVKLSDSVHVCQAAEILQIISDQYTGSMTQWNVESSLSSVSAICSGKAGIGSHMSPAVFSALCSLAGVTIRRYRLRLDDHYHILLSTLDALLQALIRNTAPSTARRPLQAKHATMYSRLVTLVTEPSAAAVSRAQYAGSLDSVTDATKRIAGRHVYLLLLQYVKLQLEVDVSREIREALEPAMFSVFDVTPADVRKILNDAMDASGRAVLRDMFKRYTQFGRWSGV</sequence>
<proteinExistence type="predicted"/>
<dbReference type="EMBL" id="JAGSXJ010000040">
    <property type="protein sequence ID" value="KAH6664389.1"/>
    <property type="molecule type" value="Genomic_DNA"/>
</dbReference>
<dbReference type="InterPro" id="IPR052609">
    <property type="entry name" value="Ribosome_Biogenesis_Reg"/>
</dbReference>
<dbReference type="PANTHER" id="PTHR15682:SF2">
    <property type="entry name" value="UNHEALTHY RIBOSOME BIOGENESIS PROTEIN 2 HOMOLOG"/>
    <property type="match status" value="1"/>
</dbReference>
<organism evidence="2 3">
    <name type="scientific">Plectosphaerella plurivora</name>
    <dbReference type="NCBI Taxonomy" id="936078"/>
    <lineage>
        <taxon>Eukaryota</taxon>
        <taxon>Fungi</taxon>
        <taxon>Dikarya</taxon>
        <taxon>Ascomycota</taxon>
        <taxon>Pezizomycotina</taxon>
        <taxon>Sordariomycetes</taxon>
        <taxon>Hypocreomycetidae</taxon>
        <taxon>Glomerellales</taxon>
        <taxon>Plectosphaerellaceae</taxon>
        <taxon>Plectosphaerella</taxon>
    </lineage>
</organism>
<reference evidence="2" key="1">
    <citation type="journal article" date="2021" name="Nat. Commun.">
        <title>Genetic determinants of endophytism in the Arabidopsis root mycobiome.</title>
        <authorList>
            <person name="Mesny F."/>
            <person name="Miyauchi S."/>
            <person name="Thiergart T."/>
            <person name="Pickel B."/>
            <person name="Atanasova L."/>
            <person name="Karlsson M."/>
            <person name="Huettel B."/>
            <person name="Barry K.W."/>
            <person name="Haridas S."/>
            <person name="Chen C."/>
            <person name="Bauer D."/>
            <person name="Andreopoulos W."/>
            <person name="Pangilinan J."/>
            <person name="LaButti K."/>
            <person name="Riley R."/>
            <person name="Lipzen A."/>
            <person name="Clum A."/>
            <person name="Drula E."/>
            <person name="Henrissat B."/>
            <person name="Kohler A."/>
            <person name="Grigoriev I.V."/>
            <person name="Martin F.M."/>
            <person name="Hacquard S."/>
        </authorList>
    </citation>
    <scope>NUCLEOTIDE SEQUENCE</scope>
    <source>
        <strain evidence="2">MPI-SDFR-AT-0117</strain>
    </source>
</reference>
<feature type="domain" description="Nucleolar 27S pre-rRNA processing Urb2/Npa2 C-terminal" evidence="1">
    <location>
        <begin position="1151"/>
        <end position="1364"/>
    </location>
</feature>
<evidence type="ECO:0000313" key="2">
    <source>
        <dbReference type="EMBL" id="KAH6664389.1"/>
    </source>
</evidence>
<dbReference type="PANTHER" id="PTHR15682">
    <property type="entry name" value="UNHEALTHY RIBOSOME BIOGENESIS PROTEIN 2 HOMOLOG"/>
    <property type="match status" value="1"/>
</dbReference>
<evidence type="ECO:0000259" key="1">
    <source>
        <dbReference type="Pfam" id="PF10441"/>
    </source>
</evidence>
<gene>
    <name evidence="2" type="ORF">F5X68DRAFT_177602</name>
</gene>
<dbReference type="OrthoDB" id="160374at2759"/>
<name>A0A9P8V1C1_9PEZI</name>
<accession>A0A9P8V1C1</accession>